<dbReference type="Proteomes" id="UP000198552">
    <property type="component" value="Unassembled WGS sequence"/>
</dbReference>
<accession>A0A1G9PEG4</accession>
<dbReference type="PANTHER" id="PTHR43155:SF2">
    <property type="entry name" value="CYCLIC DI-GMP PHOSPHODIESTERASE PA4108"/>
    <property type="match status" value="1"/>
</dbReference>
<proteinExistence type="predicted"/>
<reference evidence="4" key="1">
    <citation type="submission" date="2016-10" db="EMBL/GenBank/DDBJ databases">
        <authorList>
            <person name="Varghese N."/>
            <person name="Submissions S."/>
        </authorList>
    </citation>
    <scope>NUCLEOTIDE SEQUENCE [LARGE SCALE GENOMIC DNA]</scope>
    <source>
        <strain evidence="4">EPL6</strain>
    </source>
</reference>
<evidence type="ECO:0000256" key="1">
    <source>
        <dbReference type="SAM" id="MobiDB-lite"/>
    </source>
</evidence>
<dbReference type="Gene3D" id="1.10.3210.10">
    <property type="entry name" value="Hypothetical protein af1432"/>
    <property type="match status" value="1"/>
</dbReference>
<dbReference type="CDD" id="cd00077">
    <property type="entry name" value="HDc"/>
    <property type="match status" value="1"/>
</dbReference>
<dbReference type="GO" id="GO:0008081">
    <property type="term" value="F:phosphoric diester hydrolase activity"/>
    <property type="evidence" value="ECO:0007669"/>
    <property type="project" value="UniProtKB-ARBA"/>
</dbReference>
<keyword evidence="4" id="KW-1185">Reference proteome</keyword>
<dbReference type="InterPro" id="IPR021812">
    <property type="entry name" value="DUF3391"/>
</dbReference>
<name>A0A1G9PEG4_9BURK</name>
<sequence>MVPPVGAAFARWPATVNSPIPIAIDEIRVGMFIQLPLSWLHHPFPTSSFRITSQEQISTLRQLGLSTLSYLPGKGLSSGLDVAAGSTPAPTPNGQEERSGSATDDNSAGEEGVSASEHCLGRYRLAAATYDAVADEVQQQAVAARERAECLVRDCVEELVEKEACAIRLLSDTQSGGEAAHAVNVMVLALLLGRTLQLQGSGLHDLGLAALLHDIGKVTMPAHIGESGAPLSAAELQRYRSHVGESVALGQAMGLPSDVLIAIAQHHEMADGSGYPLQLLGEDLSVAGRILALVNVYDRLCNPLQGAEPLTPHEAVSQLYAQRKGCFDPVVLESFIRMMGVYPPGSLVELVDGRLGLVVSVDAMHPLRPVVLVLEDGSGLQRLDLARAEGTGIRRSLRPAQLPAAALRTLLPHSRIQYYFERATAAAQEQGGPG</sequence>
<dbReference type="NCBIfam" id="TIGR00277">
    <property type="entry name" value="HDIG"/>
    <property type="match status" value="1"/>
</dbReference>
<evidence type="ECO:0000313" key="4">
    <source>
        <dbReference type="Proteomes" id="UP000198552"/>
    </source>
</evidence>
<feature type="region of interest" description="Disordered" evidence="1">
    <location>
        <begin position="81"/>
        <end position="115"/>
    </location>
</feature>
<dbReference type="SUPFAM" id="SSF109604">
    <property type="entry name" value="HD-domain/PDEase-like"/>
    <property type="match status" value="1"/>
</dbReference>
<dbReference type="Pfam" id="PF11871">
    <property type="entry name" value="DUF3391"/>
    <property type="match status" value="1"/>
</dbReference>
<evidence type="ECO:0000313" key="3">
    <source>
        <dbReference type="EMBL" id="SDL96555.1"/>
    </source>
</evidence>
<dbReference type="Pfam" id="PF13487">
    <property type="entry name" value="HD_5"/>
    <property type="match status" value="1"/>
</dbReference>
<dbReference type="STRING" id="1527607.SAMN05428957_101329"/>
<organism evidence="3 4">
    <name type="scientific">Oryzisolibacter propanilivorax</name>
    <dbReference type="NCBI Taxonomy" id="1527607"/>
    <lineage>
        <taxon>Bacteria</taxon>
        <taxon>Pseudomonadati</taxon>
        <taxon>Pseudomonadota</taxon>
        <taxon>Betaproteobacteria</taxon>
        <taxon>Burkholderiales</taxon>
        <taxon>Comamonadaceae</taxon>
        <taxon>Oryzisolibacter</taxon>
    </lineage>
</organism>
<feature type="domain" description="HD-GYP" evidence="2">
    <location>
        <begin position="156"/>
        <end position="351"/>
    </location>
</feature>
<dbReference type="PROSITE" id="PS51832">
    <property type="entry name" value="HD_GYP"/>
    <property type="match status" value="1"/>
</dbReference>
<dbReference type="OrthoDB" id="9774747at2"/>
<dbReference type="SMART" id="SM00471">
    <property type="entry name" value="HDc"/>
    <property type="match status" value="1"/>
</dbReference>
<dbReference type="InterPro" id="IPR006675">
    <property type="entry name" value="HDIG_dom"/>
</dbReference>
<evidence type="ECO:0000259" key="2">
    <source>
        <dbReference type="PROSITE" id="PS51832"/>
    </source>
</evidence>
<dbReference type="PANTHER" id="PTHR43155">
    <property type="entry name" value="CYCLIC DI-GMP PHOSPHODIESTERASE PA4108-RELATED"/>
    <property type="match status" value="1"/>
</dbReference>
<dbReference type="AlphaFoldDB" id="A0A1G9PEG4"/>
<gene>
    <name evidence="3" type="ORF">SAMN05428957_101329</name>
</gene>
<dbReference type="InterPro" id="IPR003607">
    <property type="entry name" value="HD/PDEase_dom"/>
</dbReference>
<dbReference type="InterPro" id="IPR037522">
    <property type="entry name" value="HD_GYP_dom"/>
</dbReference>
<dbReference type="EMBL" id="FNHP01000001">
    <property type="protein sequence ID" value="SDL96555.1"/>
    <property type="molecule type" value="Genomic_DNA"/>
</dbReference>
<protein>
    <submittedName>
        <fullName evidence="3">HDIG domain-containing protein</fullName>
    </submittedName>
</protein>